<dbReference type="GO" id="GO:0008080">
    <property type="term" value="F:N-acetyltransferase activity"/>
    <property type="evidence" value="ECO:0007669"/>
    <property type="project" value="InterPro"/>
</dbReference>
<protein>
    <submittedName>
        <fullName evidence="3">GNAT family N-acetyltransferase</fullName>
    </submittedName>
</protein>
<dbReference type="PANTHER" id="PTHR13947:SF37">
    <property type="entry name" value="LD18367P"/>
    <property type="match status" value="1"/>
</dbReference>
<keyword evidence="1" id="KW-0808">Transferase</keyword>
<dbReference type="PROSITE" id="PS51186">
    <property type="entry name" value="GNAT"/>
    <property type="match status" value="1"/>
</dbReference>
<dbReference type="RefSeq" id="WP_059385355.1">
    <property type="nucleotide sequence ID" value="NZ_JACWFD010000002.1"/>
</dbReference>
<dbReference type="Proteomes" id="UP001185068">
    <property type="component" value="Unassembled WGS sequence"/>
</dbReference>
<dbReference type="Pfam" id="PF00583">
    <property type="entry name" value="Acetyltransf_1"/>
    <property type="match status" value="1"/>
</dbReference>
<name>A0AAE4DWJ7_9ENTR</name>
<dbReference type="InterPro" id="IPR000182">
    <property type="entry name" value="GNAT_dom"/>
</dbReference>
<evidence type="ECO:0000313" key="3">
    <source>
        <dbReference type="EMBL" id="MDR9946903.1"/>
    </source>
</evidence>
<dbReference type="InterPro" id="IPR016181">
    <property type="entry name" value="Acyl_CoA_acyltransferase"/>
</dbReference>
<dbReference type="SUPFAM" id="SSF55729">
    <property type="entry name" value="Acyl-CoA N-acyltransferases (Nat)"/>
    <property type="match status" value="1"/>
</dbReference>
<proteinExistence type="predicted"/>
<feature type="domain" description="N-acetyltransferase" evidence="2">
    <location>
        <begin position="2"/>
        <end position="150"/>
    </location>
</feature>
<organism evidence="3 4">
    <name type="scientific">Enterobacter sichuanensis</name>
    <dbReference type="NCBI Taxonomy" id="2071710"/>
    <lineage>
        <taxon>Bacteria</taxon>
        <taxon>Pseudomonadati</taxon>
        <taxon>Pseudomonadota</taxon>
        <taxon>Gammaproteobacteria</taxon>
        <taxon>Enterobacterales</taxon>
        <taxon>Enterobacteriaceae</taxon>
        <taxon>Enterobacter</taxon>
        <taxon>Enterobacter cloacae complex</taxon>
    </lineage>
</organism>
<evidence type="ECO:0000313" key="4">
    <source>
        <dbReference type="Proteomes" id="UP001185068"/>
    </source>
</evidence>
<reference evidence="3" key="1">
    <citation type="submission" date="2022-11" db="EMBL/GenBank/DDBJ databases">
        <title>blaNDM-1 and qnrB1 co-producing ST413 Enterobacter.</title>
        <authorList>
            <person name="Halder G."/>
            <person name="Chaudhuri B."/>
            <person name="Dutta S."/>
        </authorList>
    </citation>
    <scope>NUCLEOTIDE SEQUENCE</scope>
    <source>
        <strain evidence="3">PEER684</strain>
    </source>
</reference>
<dbReference type="Gene3D" id="3.40.630.30">
    <property type="match status" value="1"/>
</dbReference>
<dbReference type="PANTHER" id="PTHR13947">
    <property type="entry name" value="GNAT FAMILY N-ACETYLTRANSFERASE"/>
    <property type="match status" value="1"/>
</dbReference>
<accession>A0AAE4DWJ7</accession>
<comment type="caution">
    <text evidence="3">The sequence shown here is derived from an EMBL/GenBank/DDBJ whole genome shotgun (WGS) entry which is preliminary data.</text>
</comment>
<dbReference type="AlphaFoldDB" id="A0AAE4DWJ7"/>
<sequence>MITINTADLHACESLRLIENLSSELATITGDSGTRHFAVDSMKGERAVWVIARNATGDAVGCAALRPLTEQVAELKRMYSDRSEPGIGKALLAFLEASAQRLGYGEIWLETRKVNRRAVNFYERNGYRAIDNYGPYIGRQEAICFAKKIMMT</sequence>
<evidence type="ECO:0000256" key="1">
    <source>
        <dbReference type="ARBA" id="ARBA00022679"/>
    </source>
</evidence>
<gene>
    <name evidence="3" type="ORF">MX989_12525</name>
</gene>
<evidence type="ECO:0000259" key="2">
    <source>
        <dbReference type="PROSITE" id="PS51186"/>
    </source>
</evidence>
<dbReference type="EMBL" id="JALLIR010000001">
    <property type="protein sequence ID" value="MDR9946903.1"/>
    <property type="molecule type" value="Genomic_DNA"/>
</dbReference>
<dbReference type="InterPro" id="IPR050769">
    <property type="entry name" value="NAT_camello-type"/>
</dbReference>
<dbReference type="CDD" id="cd04301">
    <property type="entry name" value="NAT_SF"/>
    <property type="match status" value="1"/>
</dbReference>